<feature type="coiled-coil region" evidence="8">
    <location>
        <begin position="441"/>
        <end position="468"/>
    </location>
</feature>
<dbReference type="InterPro" id="IPR004000">
    <property type="entry name" value="Actin"/>
</dbReference>
<keyword evidence="10" id="KW-1133">Transmembrane helix</keyword>
<evidence type="ECO:0000313" key="13">
    <source>
        <dbReference type="Proteomes" id="UP000663699"/>
    </source>
</evidence>
<keyword evidence="6" id="KW-0539">Nucleus</keyword>
<sequence>MVGATPMIYDVRDVVFEGECISSSSGPGNPLILIDNGSWQCRAGYETDLSPRIVFDSFVSKYRDRRLMKTYTLVGNDTLVEPMARHIAKSPFDFNIVANWDVMELLLDYVFLKLGVKGNERVDHPLVMTEPVCNPNYNRGVMSELLFECYCVPSVCYGIDSLFSFYYNGGTDGIVVSVGNNTTHVIPVLKVSGHLGASKRISWGGVQSTEYLLKLFQLKYPNFPQKMTFTQAQCLLHDHTYVSLSYKDEIKTFLDPEVLAVQDRIIQFPCSETVPSSKTEEEIARVAEKRKEAGRRLQQQAQKTRLEKLVQKEKDMEYYVKLQEAIKLKDKRYVMEKLESEGFADESELLATIKRLETAIRRAKNKDSCQDTEIPSFPLLDIPDSELDDAGLKQKKHQKLMKSNYEARMRSKAEKQVKKARNEEMERLDEEKRLNDLERWLEEKRNARNCLLEKIKEKKKLKADLNDRKSIASQMRMKNIANLASEQYSRRKRRRATEIEDTFGANDEDWAIYRNIVNTSESDEDNNNLQYLESQLMLYDPTFAKDDLLDFNEDPTKSWIHKFYRGVYPPFDPNDVQQLHQLHLNVERIRVPEIYFEPNIVGLDQASIIEVISDILSRFDLNDSQKMANDIFCTGGASLLKNFSLRVEKDFRALWPADKSICVRQAKDPLIDPWRGMQRWCHTDQYKNCYITKQEYLEMGPEYIKEHGMEESPMDFTYENPRLDDMNSPFSLTSISKCLGNSDLSKKRTFIETLEKNAPSAPTSFRSTAEGAQFLFSTPKTASNSKKISLSSQLINEVPTDSSGLDNTPDPERTMDSNDVLKKNHFSLINIKNNKISQGAIKKVKKKRASKNGERGFWDGNSIDTDGETTMPLESNNYFTNWSLNAHRDIPYIASGYLQLFFNIFLVGVLLYFVIAFIRTIQRDVDQKVDEYSAEILQEMSLCLKEYTENRCSPDHRVPAMERACTAWERCMNRDPTVVGRAKVSAETFAEIINSFIEPISYKTMIFCILIIFGSVFVSNFAFGFFRAKSINHPHPYMAAAAPYFTDNIYNYRQYRKQLGNNLRNSRRMIYES</sequence>
<evidence type="ECO:0000256" key="4">
    <source>
        <dbReference type="ARBA" id="ARBA00023054"/>
    </source>
</evidence>
<dbReference type="InterPro" id="IPR040202">
    <property type="entry name" value="Brl1/Brr6"/>
</dbReference>
<reference evidence="12" key="1">
    <citation type="submission" date="2020-06" db="EMBL/GenBank/DDBJ databases">
        <title>Genomes of multiple members of Pneumocystis genus reveal paths to human pathogen Pneumocystis jirovecii.</title>
        <authorList>
            <person name="Cisse O.H."/>
            <person name="Ma L."/>
            <person name="Dekker J."/>
            <person name="Khil P."/>
            <person name="Jo J."/>
            <person name="Brenchley J."/>
            <person name="Blair R."/>
            <person name="Pahar B."/>
            <person name="Chabe M."/>
            <person name="Van Rompay K.A."/>
            <person name="Keesler R."/>
            <person name="Sukura A."/>
            <person name="Hirsch V."/>
            <person name="Kutty G."/>
            <person name="Liu Y."/>
            <person name="Peng L."/>
            <person name="Chen J."/>
            <person name="Song J."/>
            <person name="Weissenbacher-Lang C."/>
            <person name="Xu J."/>
            <person name="Upham N.S."/>
            <person name="Stajich J.E."/>
            <person name="Cuomo C.A."/>
            <person name="Cushion M.T."/>
            <person name="Kovacs J.A."/>
        </authorList>
    </citation>
    <scope>NUCLEOTIDE SEQUENCE</scope>
    <source>
        <strain evidence="12">2A</strain>
    </source>
</reference>
<evidence type="ECO:0000256" key="2">
    <source>
        <dbReference type="ARBA" id="ARBA00022763"/>
    </source>
</evidence>
<evidence type="ECO:0000256" key="8">
    <source>
        <dbReference type="SAM" id="Coils"/>
    </source>
</evidence>
<evidence type="ECO:0000256" key="3">
    <source>
        <dbReference type="ARBA" id="ARBA00023015"/>
    </source>
</evidence>
<dbReference type="Gene3D" id="3.30.420.40">
    <property type="match status" value="4"/>
</dbReference>
<dbReference type="InterPro" id="IPR043129">
    <property type="entry name" value="ATPase_NBD"/>
</dbReference>
<comment type="similarity">
    <text evidence="7">Belongs to the actin family.</text>
</comment>
<keyword evidence="10" id="KW-0812">Transmembrane</keyword>
<dbReference type="Pfam" id="PF10104">
    <property type="entry name" value="Brr6_like_C_C"/>
    <property type="match status" value="1"/>
</dbReference>
<dbReference type="InterPro" id="IPR018767">
    <property type="entry name" value="Brl1/Brr6_dom"/>
</dbReference>
<feature type="transmembrane region" description="Helical" evidence="10">
    <location>
        <begin position="1005"/>
        <end position="1026"/>
    </location>
</feature>
<dbReference type="OrthoDB" id="7340501at2759"/>
<dbReference type="FunFam" id="3.30.420.40:FF:000122">
    <property type="entry name" value="ARP5 actin-related protein 5 homolog"/>
    <property type="match status" value="1"/>
</dbReference>
<protein>
    <recommendedName>
        <fullName evidence="11">Brl1/Brr6 domain-containing protein</fullName>
    </recommendedName>
</protein>
<evidence type="ECO:0000256" key="1">
    <source>
        <dbReference type="ARBA" id="ARBA00004123"/>
    </source>
</evidence>
<dbReference type="Pfam" id="PF00022">
    <property type="entry name" value="Actin"/>
    <property type="match status" value="2"/>
</dbReference>
<evidence type="ECO:0000256" key="6">
    <source>
        <dbReference type="ARBA" id="ARBA00023242"/>
    </source>
</evidence>
<dbReference type="GO" id="GO:0031965">
    <property type="term" value="C:nuclear membrane"/>
    <property type="evidence" value="ECO:0007669"/>
    <property type="project" value="InterPro"/>
</dbReference>
<dbReference type="SMART" id="SM00268">
    <property type="entry name" value="ACTIN"/>
    <property type="match status" value="1"/>
</dbReference>
<dbReference type="GO" id="GO:0006974">
    <property type="term" value="P:DNA damage response"/>
    <property type="evidence" value="ECO:0007669"/>
    <property type="project" value="UniProtKB-KW"/>
</dbReference>
<dbReference type="GO" id="GO:0055088">
    <property type="term" value="P:lipid homeostasis"/>
    <property type="evidence" value="ECO:0007669"/>
    <property type="project" value="InterPro"/>
</dbReference>
<dbReference type="EMBL" id="CP054541">
    <property type="protein sequence ID" value="QSL66128.1"/>
    <property type="molecule type" value="Genomic_DNA"/>
</dbReference>
<dbReference type="PANTHER" id="PTHR28136:SF1">
    <property type="entry name" value="NUCLEUS EXPORT PROTEIN BRL1"/>
    <property type="match status" value="1"/>
</dbReference>
<feature type="transmembrane region" description="Helical" evidence="10">
    <location>
        <begin position="897"/>
        <end position="918"/>
    </location>
</feature>
<dbReference type="CDD" id="cd10211">
    <property type="entry name" value="ASKHA_NBD_Arp5"/>
    <property type="match status" value="1"/>
</dbReference>
<feature type="compositionally biased region" description="Polar residues" evidence="9">
    <location>
        <begin position="793"/>
        <end position="806"/>
    </location>
</feature>
<feature type="region of interest" description="Disordered" evidence="9">
    <location>
        <begin position="793"/>
        <end position="816"/>
    </location>
</feature>
<dbReference type="SMART" id="SM01042">
    <property type="entry name" value="Brr6_like_C_C"/>
    <property type="match status" value="1"/>
</dbReference>
<dbReference type="SUPFAM" id="SSF53067">
    <property type="entry name" value="Actin-like ATPase domain"/>
    <property type="match status" value="2"/>
</dbReference>
<keyword evidence="5" id="KW-0804">Transcription</keyword>
<dbReference type="FunFam" id="3.30.420.40:FF:000058">
    <property type="entry name" value="Putative actin-related protein 5"/>
    <property type="match status" value="1"/>
</dbReference>
<dbReference type="Gene3D" id="3.90.640.10">
    <property type="entry name" value="Actin, Chain A, domain 4"/>
    <property type="match status" value="2"/>
</dbReference>
<keyword evidence="10" id="KW-0472">Membrane</keyword>
<dbReference type="GO" id="GO:0006998">
    <property type="term" value="P:nuclear envelope organization"/>
    <property type="evidence" value="ECO:0007669"/>
    <property type="project" value="InterPro"/>
</dbReference>
<dbReference type="PANTHER" id="PTHR28136">
    <property type="entry name" value="NUCLEUS EXPORT PROTEIN BRR6"/>
    <property type="match status" value="1"/>
</dbReference>
<dbReference type="Proteomes" id="UP000663699">
    <property type="component" value="Chromosome 10"/>
</dbReference>
<evidence type="ECO:0000256" key="9">
    <source>
        <dbReference type="SAM" id="MobiDB-lite"/>
    </source>
</evidence>
<comment type="subcellular location">
    <subcellularLocation>
        <location evidence="1">Nucleus</location>
    </subcellularLocation>
</comment>
<gene>
    <name evidence="12" type="ORF">MERGE_000503</name>
</gene>
<dbReference type="AlphaFoldDB" id="A0A899G465"/>
<evidence type="ECO:0000256" key="5">
    <source>
        <dbReference type="ARBA" id="ARBA00023163"/>
    </source>
</evidence>
<accession>A0A899G465</accession>
<proteinExistence type="inferred from homology"/>
<dbReference type="GO" id="GO:0032991">
    <property type="term" value="C:protein-containing complex"/>
    <property type="evidence" value="ECO:0007669"/>
    <property type="project" value="UniProtKB-ARBA"/>
</dbReference>
<keyword evidence="3" id="KW-0805">Transcription regulation</keyword>
<evidence type="ECO:0000256" key="7">
    <source>
        <dbReference type="RuleBase" id="RU000487"/>
    </source>
</evidence>
<name>A0A899G465_9ASCO</name>
<keyword evidence="2" id="KW-0227">DNA damage</keyword>
<evidence type="ECO:0000313" key="12">
    <source>
        <dbReference type="EMBL" id="QSL66128.1"/>
    </source>
</evidence>
<keyword evidence="13" id="KW-1185">Reference proteome</keyword>
<feature type="domain" description="Brl1/Brr6" evidence="11">
    <location>
        <begin position="894"/>
        <end position="1027"/>
    </location>
</feature>
<evidence type="ECO:0000256" key="10">
    <source>
        <dbReference type="SAM" id="Phobius"/>
    </source>
</evidence>
<evidence type="ECO:0000259" key="11">
    <source>
        <dbReference type="SMART" id="SM01042"/>
    </source>
</evidence>
<organism evidence="12 13">
    <name type="scientific">Pneumocystis wakefieldiae</name>
    <dbReference type="NCBI Taxonomy" id="38082"/>
    <lineage>
        <taxon>Eukaryota</taxon>
        <taxon>Fungi</taxon>
        <taxon>Dikarya</taxon>
        <taxon>Ascomycota</taxon>
        <taxon>Taphrinomycotina</taxon>
        <taxon>Pneumocystomycetes</taxon>
        <taxon>Pneumocystaceae</taxon>
        <taxon>Pneumocystis</taxon>
    </lineage>
</organism>
<dbReference type="PRINTS" id="PR00190">
    <property type="entry name" value="ACTIN"/>
</dbReference>
<keyword evidence="4 8" id="KW-0175">Coiled coil</keyword>